<name>G3J4W3_CORMM</name>
<proteinExistence type="predicted"/>
<dbReference type="InParanoid" id="G3J4W3"/>
<keyword evidence="1" id="KW-0472">Membrane</keyword>
<evidence type="ECO:0000313" key="3">
    <source>
        <dbReference type="Proteomes" id="UP000001610"/>
    </source>
</evidence>
<gene>
    <name evidence="2" type="ORF">CCM_00584</name>
</gene>
<dbReference type="GeneID" id="18162619"/>
<protein>
    <submittedName>
        <fullName evidence="2">Uncharacterized protein</fullName>
    </submittedName>
</protein>
<evidence type="ECO:0000256" key="1">
    <source>
        <dbReference type="SAM" id="Phobius"/>
    </source>
</evidence>
<keyword evidence="1" id="KW-0812">Transmembrane</keyword>
<dbReference type="Proteomes" id="UP000001610">
    <property type="component" value="Unassembled WGS sequence"/>
</dbReference>
<dbReference type="RefSeq" id="XP_006665807.1">
    <property type="nucleotide sequence ID" value="XM_006665744.1"/>
</dbReference>
<sequence>MKNSGYTSPKGTLIILLFIKLNILLLTIKNIEEITRNREFLYFLSYTIKSISLKNSFKRVSNYLYNK</sequence>
<reference evidence="2 3" key="1">
    <citation type="journal article" date="2011" name="Genome Biol.">
        <title>Genome sequence of the insect pathogenic fungus Cordyceps militaris, a valued traditional Chinese medicine.</title>
        <authorList>
            <person name="Zheng P."/>
            <person name="Xia Y."/>
            <person name="Xiao G."/>
            <person name="Xiong C."/>
            <person name="Hu X."/>
            <person name="Zhang S."/>
            <person name="Zheng H."/>
            <person name="Huang Y."/>
            <person name="Zhou Y."/>
            <person name="Wang S."/>
            <person name="Zhao G.P."/>
            <person name="Liu X."/>
            <person name="St Leger R.J."/>
            <person name="Wang C."/>
        </authorList>
    </citation>
    <scope>NUCLEOTIDE SEQUENCE [LARGE SCALE GENOMIC DNA]</scope>
    <source>
        <strain evidence="2 3">CM01</strain>
    </source>
</reference>
<evidence type="ECO:0000313" key="2">
    <source>
        <dbReference type="EMBL" id="EGX95930.1"/>
    </source>
</evidence>
<dbReference type="EMBL" id="JH126399">
    <property type="protein sequence ID" value="EGX95930.1"/>
    <property type="molecule type" value="Genomic_DNA"/>
</dbReference>
<feature type="transmembrane region" description="Helical" evidence="1">
    <location>
        <begin position="12"/>
        <end position="28"/>
    </location>
</feature>
<organism evidence="2 3">
    <name type="scientific">Cordyceps militaris (strain CM01)</name>
    <name type="common">Caterpillar fungus</name>
    <dbReference type="NCBI Taxonomy" id="983644"/>
    <lineage>
        <taxon>Eukaryota</taxon>
        <taxon>Fungi</taxon>
        <taxon>Dikarya</taxon>
        <taxon>Ascomycota</taxon>
        <taxon>Pezizomycotina</taxon>
        <taxon>Sordariomycetes</taxon>
        <taxon>Hypocreomycetidae</taxon>
        <taxon>Hypocreales</taxon>
        <taxon>Cordycipitaceae</taxon>
        <taxon>Cordyceps</taxon>
    </lineage>
</organism>
<keyword evidence="3" id="KW-1185">Reference proteome</keyword>
<dbReference type="KEGG" id="cmt:CCM_00584"/>
<accession>G3J4W3</accession>
<dbReference type="VEuPathDB" id="FungiDB:CCM_00584"/>
<keyword evidence="1" id="KW-1133">Transmembrane helix</keyword>
<dbReference type="HOGENOM" id="CLU_2812250_0_0_1"/>
<dbReference type="AlphaFoldDB" id="G3J4W3"/>